<dbReference type="InterPro" id="IPR020841">
    <property type="entry name" value="PKS_Beta-ketoAc_synthase_dom"/>
</dbReference>
<keyword evidence="1" id="KW-0596">Phosphopantetheine</keyword>
<dbReference type="InterPro" id="IPR014043">
    <property type="entry name" value="Acyl_transferase_dom"/>
</dbReference>
<sequence>MHDMSAAFSAGDKGHHIAVIGMAGRFPGAPDVERFWQNLVEGQETIQRWTRDELLARGVPAEQIDRPDFVLAAGPLEGADRFDAEFFGFSPAEAEILDPQQRVFLECAWHALETAGYVGDRHKGAIGIYAAAGINTYLLNLHDNARIRSTVSPYELFVSNDKDFLATRTAFKLNLRGPAVTVQTACSSSLVAVHMAVQSLLAGECDMALAGGIALAQSSGYRAREGGILSGDGHCRAFDASSTGTVPGSGVGIVVLKRLEDAIADGDTIDAVVLGSAINNDGALKASFTAPQVDSQAAVIADAQSVAGVRADSIGYIEAHGTGTALGDPIEVAALTQAFRRDTDRRGFCALGSVKSNIGHLDTAAGISGFIKAVLALKRGRIPPSLHYAAPNPQIDFEASPFFVNARLSDWSRDKGVRRAGVSSFGIGGTNAHVVLEEPPVRPVSTADESPQLLVLSARNAKALSKSAADLAARLEVSAAPSLADIAFTLRTGRRDFSHRQWVVARDAKTAAERLRDLADFGTTTAGAPPEAVFLFSGQGSQYPAMGKSLYADLPAFRAHFDDCAVHLDRLMVRDIRAWLFAGGDDIHRTDLAQPALFALEYALARTWMSFGVTPRALHGHSIGEYVAACLAGVFDLETALSLVVERGRLMQNAAPGAMLAVIHPDRSITPWLSADIALAAANAPGLSVVSGTTEAIAGLQKRLKEDGIASRLLKTSHAFHSPMMQNAAAQFRAVLAGARFERPRIPLISNVTGTWMTDAQAVDPDYWVQHLLQPVRFEDGTKTLLSLPVPLFIEVGPGRTLGTLTAETAGDGARIVATLGDGDRTSEADQALAAIGRYWQLNGKLDMPASAGRRRVALPAYPFQGERYWVEPDTKGQGRAPEAAGVAGPGLYRTVWHRTPQRAVPVAKAKGRFLVFDDGRIGTALAAELERAGAEPYRVIAGERFDEPDYRCFSLRPQATEDYDSLLSALDERGAELDHVLFVWPLLAGNEASPPDARARALLLLVQTLAKSGRTIGLTVITQGGIDATGMEDLDVAQALTGGTLQVVGQEYPHLSCRHIDVDAAQTAKPSLLAKRLREELFGEGAQVTLRGVHRWLPETERFDETGPAAGPALRQNGVYVVIGNIAEGVGKTWVAGLSDLPGVRLALLHSGKGLSPERIQCREYDVDGTDAIALGHALDAVSAEWGRIDGVFLSVSQSNSRSAALIADMRDELWTHNSNATLAPVLALAAAIAGRKVGFCCIQSSLSTMIGGLGLAAYAATHHAADLTVARENRSGTTPWFAIGYPLIEDVPGTAVQATGRANPFAVSPADAWELTRHVIDGGYAGQTIISGGPIPPVGATPTEDGSAATHDGGRRRPDISVAFAAPRNPVEATITGIFEEILGIEPIGVNDGFYELGGHSLLAIRAVAKLRDAFPVDVAMRELLFDNPTAAAIGETISARMAEKTDLDAMADLLDEVGNLSDDDVNRLLAGSDMR</sequence>
<dbReference type="Gene3D" id="3.40.47.10">
    <property type="match status" value="1"/>
</dbReference>
<dbReference type="Gene3D" id="3.30.70.3290">
    <property type="match status" value="1"/>
</dbReference>
<dbReference type="InterPro" id="IPR029058">
    <property type="entry name" value="AB_hydrolase_fold"/>
</dbReference>
<dbReference type="PROSITE" id="PS00606">
    <property type="entry name" value="KS3_1"/>
    <property type="match status" value="1"/>
</dbReference>
<evidence type="ECO:0000256" key="1">
    <source>
        <dbReference type="ARBA" id="ARBA00022450"/>
    </source>
</evidence>
<dbReference type="SUPFAM" id="SSF47336">
    <property type="entry name" value="ACP-like"/>
    <property type="match status" value="1"/>
</dbReference>
<dbReference type="GO" id="GO:0006633">
    <property type="term" value="P:fatty acid biosynthetic process"/>
    <property type="evidence" value="ECO:0007669"/>
    <property type="project" value="InterPro"/>
</dbReference>
<evidence type="ECO:0000259" key="8">
    <source>
        <dbReference type="PROSITE" id="PS50075"/>
    </source>
</evidence>
<dbReference type="Gene3D" id="3.40.50.720">
    <property type="entry name" value="NAD(P)-binding Rossmann-like Domain"/>
    <property type="match status" value="1"/>
</dbReference>
<dbReference type="Pfam" id="PF00698">
    <property type="entry name" value="Acyl_transf_1"/>
    <property type="match status" value="1"/>
</dbReference>
<protein>
    <submittedName>
        <fullName evidence="10">Acyltransferase domain-containing protein</fullName>
    </submittedName>
</protein>
<reference evidence="10 11" key="1">
    <citation type="submission" date="2019-12" db="EMBL/GenBank/DDBJ databases">
        <title>Shinella kummerowiae sp. nov., a symbiotic bacterium isolated from root nodules of the herbal legume Kummerowia stipulacea.</title>
        <authorList>
            <person name="Gao J."/>
        </authorList>
    </citation>
    <scope>NUCLEOTIDE SEQUENCE [LARGE SCALE GENOMIC DNA]</scope>
    <source>
        <strain evidence="10 11">CCBAU 25048</strain>
    </source>
</reference>
<dbReference type="InterPro" id="IPR018201">
    <property type="entry name" value="Ketoacyl_synth_AS"/>
</dbReference>
<dbReference type="FunFam" id="3.40.47.10:FF:000042">
    <property type="entry name" value="Polyketide synthase Pks13"/>
    <property type="match status" value="1"/>
</dbReference>
<evidence type="ECO:0000256" key="5">
    <source>
        <dbReference type="ARBA" id="ARBA00023098"/>
    </source>
</evidence>
<keyword evidence="4" id="KW-0276">Fatty acid metabolism</keyword>
<dbReference type="Pfam" id="PF00550">
    <property type="entry name" value="PP-binding"/>
    <property type="match status" value="1"/>
</dbReference>
<dbReference type="InterPro" id="IPR020806">
    <property type="entry name" value="PKS_PP-bd"/>
</dbReference>
<dbReference type="EMBL" id="WUMK01000003">
    <property type="protein sequence ID" value="MXN45484.1"/>
    <property type="molecule type" value="Genomic_DNA"/>
</dbReference>
<dbReference type="InterPro" id="IPR013968">
    <property type="entry name" value="PKS_KR"/>
</dbReference>
<dbReference type="Gene3D" id="3.40.366.10">
    <property type="entry name" value="Malonyl-Coenzyme A Acyl Carrier Protein, domain 2"/>
    <property type="match status" value="1"/>
</dbReference>
<evidence type="ECO:0000256" key="2">
    <source>
        <dbReference type="ARBA" id="ARBA00022553"/>
    </source>
</evidence>
<dbReference type="PANTHER" id="PTHR43775">
    <property type="entry name" value="FATTY ACID SYNTHASE"/>
    <property type="match status" value="1"/>
</dbReference>
<dbReference type="SMART" id="SM00827">
    <property type="entry name" value="PKS_AT"/>
    <property type="match status" value="1"/>
</dbReference>
<dbReference type="Gene3D" id="3.40.50.1820">
    <property type="entry name" value="alpha/beta hydrolase"/>
    <property type="match status" value="1"/>
</dbReference>
<dbReference type="InterPro" id="IPR006162">
    <property type="entry name" value="Ppantetheine_attach_site"/>
</dbReference>
<dbReference type="CDD" id="cd00833">
    <property type="entry name" value="PKS"/>
    <property type="match status" value="1"/>
</dbReference>
<keyword evidence="11" id="KW-1185">Reference proteome</keyword>
<dbReference type="SUPFAM" id="SSF51735">
    <property type="entry name" value="NAD(P)-binding Rossmann-fold domains"/>
    <property type="match status" value="2"/>
</dbReference>
<dbReference type="Pfam" id="PF16197">
    <property type="entry name" value="KAsynt_C_assoc"/>
    <property type="match status" value="1"/>
</dbReference>
<comment type="caution">
    <text evidence="10">The sequence shown here is derived from an EMBL/GenBank/DDBJ whole genome shotgun (WGS) entry which is preliminary data.</text>
</comment>
<dbReference type="InterPro" id="IPR036291">
    <property type="entry name" value="NAD(P)-bd_dom_sf"/>
</dbReference>
<dbReference type="SMART" id="SM00822">
    <property type="entry name" value="PKS_KR"/>
    <property type="match status" value="1"/>
</dbReference>
<dbReference type="SMART" id="SM00825">
    <property type="entry name" value="PKS_KS"/>
    <property type="match status" value="1"/>
</dbReference>
<dbReference type="RefSeq" id="WP_160858811.1">
    <property type="nucleotide sequence ID" value="NZ_WUMK01000003.1"/>
</dbReference>
<evidence type="ECO:0000256" key="6">
    <source>
        <dbReference type="ARBA" id="ARBA00023268"/>
    </source>
</evidence>
<keyword evidence="2" id="KW-0597">Phosphoprotein</keyword>
<keyword evidence="10" id="KW-0012">Acyltransferase</keyword>
<feature type="region of interest" description="Disordered" evidence="7">
    <location>
        <begin position="1336"/>
        <end position="1358"/>
    </location>
</feature>
<dbReference type="SMART" id="SM00823">
    <property type="entry name" value="PKS_PP"/>
    <property type="match status" value="1"/>
</dbReference>
<dbReference type="SUPFAM" id="SSF53901">
    <property type="entry name" value="Thiolase-like"/>
    <property type="match status" value="1"/>
</dbReference>
<dbReference type="InterPro" id="IPR014031">
    <property type="entry name" value="Ketoacyl_synth_C"/>
</dbReference>
<evidence type="ECO:0000313" key="11">
    <source>
        <dbReference type="Proteomes" id="UP000435802"/>
    </source>
</evidence>
<keyword evidence="6" id="KW-0511">Multifunctional enzyme</keyword>
<evidence type="ECO:0000256" key="7">
    <source>
        <dbReference type="SAM" id="MobiDB-lite"/>
    </source>
</evidence>
<dbReference type="GO" id="GO:0031177">
    <property type="term" value="F:phosphopantetheine binding"/>
    <property type="evidence" value="ECO:0007669"/>
    <property type="project" value="InterPro"/>
</dbReference>
<dbReference type="PROSITE" id="PS52004">
    <property type="entry name" value="KS3_2"/>
    <property type="match status" value="1"/>
</dbReference>
<dbReference type="Pfam" id="PF02801">
    <property type="entry name" value="Ketoacyl-synt_C"/>
    <property type="match status" value="1"/>
</dbReference>
<dbReference type="Pfam" id="PF08659">
    <property type="entry name" value="KR"/>
    <property type="match status" value="1"/>
</dbReference>
<dbReference type="InterPro" id="IPR036736">
    <property type="entry name" value="ACP-like_sf"/>
</dbReference>
<dbReference type="InterPro" id="IPR016039">
    <property type="entry name" value="Thiolase-like"/>
</dbReference>
<dbReference type="InterPro" id="IPR016035">
    <property type="entry name" value="Acyl_Trfase/lysoPLipase"/>
</dbReference>
<keyword evidence="3 10" id="KW-0808">Transferase</keyword>
<dbReference type="Proteomes" id="UP000435802">
    <property type="component" value="Unassembled WGS sequence"/>
</dbReference>
<evidence type="ECO:0000259" key="9">
    <source>
        <dbReference type="PROSITE" id="PS52004"/>
    </source>
</evidence>
<dbReference type="InterPro" id="IPR014030">
    <property type="entry name" value="Ketoacyl_synth_N"/>
</dbReference>
<proteinExistence type="predicted"/>
<feature type="domain" description="Carrier" evidence="8">
    <location>
        <begin position="1368"/>
        <end position="1444"/>
    </location>
</feature>
<dbReference type="InterPro" id="IPR057326">
    <property type="entry name" value="KR_dom"/>
</dbReference>
<feature type="domain" description="Ketosynthase family 3 (KS3)" evidence="9">
    <location>
        <begin position="14"/>
        <end position="438"/>
    </location>
</feature>
<dbReference type="InterPro" id="IPR032821">
    <property type="entry name" value="PKS_assoc"/>
</dbReference>
<evidence type="ECO:0000256" key="4">
    <source>
        <dbReference type="ARBA" id="ARBA00022832"/>
    </source>
</evidence>
<dbReference type="SUPFAM" id="SSF55048">
    <property type="entry name" value="Probable ACP-binding domain of malonyl-CoA ACP transacylase"/>
    <property type="match status" value="1"/>
</dbReference>
<gene>
    <name evidence="10" type="ORF">GR138_09795</name>
</gene>
<dbReference type="GO" id="GO:0004312">
    <property type="term" value="F:fatty acid synthase activity"/>
    <property type="evidence" value="ECO:0007669"/>
    <property type="project" value="TreeGrafter"/>
</dbReference>
<dbReference type="InterPro" id="IPR001227">
    <property type="entry name" value="Ac_transferase_dom_sf"/>
</dbReference>
<dbReference type="Pfam" id="PF00109">
    <property type="entry name" value="ketoacyl-synt"/>
    <property type="match status" value="1"/>
</dbReference>
<organism evidence="10 11">
    <name type="scientific">Shinella kummerowiae</name>
    <dbReference type="NCBI Taxonomy" id="417745"/>
    <lineage>
        <taxon>Bacteria</taxon>
        <taxon>Pseudomonadati</taxon>
        <taxon>Pseudomonadota</taxon>
        <taxon>Alphaproteobacteria</taxon>
        <taxon>Hyphomicrobiales</taxon>
        <taxon>Rhizobiaceae</taxon>
        <taxon>Shinella</taxon>
    </lineage>
</organism>
<dbReference type="SUPFAM" id="SSF52151">
    <property type="entry name" value="FabD/lysophospholipase-like"/>
    <property type="match status" value="1"/>
</dbReference>
<dbReference type="GO" id="GO:0004315">
    <property type="term" value="F:3-oxoacyl-[acyl-carrier-protein] synthase activity"/>
    <property type="evidence" value="ECO:0007669"/>
    <property type="project" value="InterPro"/>
</dbReference>
<dbReference type="InterPro" id="IPR009081">
    <property type="entry name" value="PP-bd_ACP"/>
</dbReference>
<dbReference type="OrthoDB" id="9778690at2"/>
<dbReference type="PANTHER" id="PTHR43775:SF51">
    <property type="entry name" value="INACTIVE PHENOLPHTHIOCEROL SYNTHESIS POLYKETIDE SYNTHASE TYPE I PKS1-RELATED"/>
    <property type="match status" value="1"/>
</dbReference>
<dbReference type="InterPro" id="IPR050091">
    <property type="entry name" value="PKS_NRPS_Biosynth_Enz"/>
</dbReference>
<name>A0A6N8S8U1_9HYPH</name>
<keyword evidence="5" id="KW-0443">Lipid metabolism</keyword>
<dbReference type="PROSITE" id="PS50075">
    <property type="entry name" value="CARRIER"/>
    <property type="match status" value="1"/>
</dbReference>
<dbReference type="InterPro" id="IPR016036">
    <property type="entry name" value="Malonyl_transacylase_ACP-bd"/>
</dbReference>
<dbReference type="PROSITE" id="PS00012">
    <property type="entry name" value="PHOSPHOPANTETHEINE"/>
    <property type="match status" value="1"/>
</dbReference>
<accession>A0A6N8S8U1</accession>
<evidence type="ECO:0000256" key="3">
    <source>
        <dbReference type="ARBA" id="ARBA00022679"/>
    </source>
</evidence>
<evidence type="ECO:0000313" key="10">
    <source>
        <dbReference type="EMBL" id="MXN45484.1"/>
    </source>
</evidence>